<reference evidence="2" key="2">
    <citation type="submission" date="2021-04" db="EMBL/GenBank/DDBJ databases">
        <authorList>
            <person name="Gilroy R."/>
        </authorList>
    </citation>
    <scope>NUCLEOTIDE SEQUENCE</scope>
    <source>
        <strain evidence="2">CHK183-1962</strain>
    </source>
</reference>
<dbReference type="EMBL" id="DXEK01000128">
    <property type="protein sequence ID" value="HIX77430.1"/>
    <property type="molecule type" value="Genomic_DNA"/>
</dbReference>
<sequence>ADLCAVFYLFPRYPLTLKLWFADEEIPGSGRILLDRSAGHYLAVEDAVTAGSLLLEKLIGKMQMVQLLKRLQQPGQLNGYRLL</sequence>
<feature type="domain" description="DUF3786" evidence="1">
    <location>
        <begin position="1"/>
        <end position="55"/>
    </location>
</feature>
<reference evidence="2" key="1">
    <citation type="journal article" date="2021" name="PeerJ">
        <title>Extensive microbial diversity within the chicken gut microbiome revealed by metagenomics and culture.</title>
        <authorList>
            <person name="Gilroy R."/>
            <person name="Ravi A."/>
            <person name="Getino M."/>
            <person name="Pursley I."/>
            <person name="Horton D.L."/>
            <person name="Alikhan N.F."/>
            <person name="Baker D."/>
            <person name="Gharbi K."/>
            <person name="Hall N."/>
            <person name="Watson M."/>
            <person name="Adriaenssens E.M."/>
            <person name="Foster-Nyarko E."/>
            <person name="Jarju S."/>
            <person name="Secka A."/>
            <person name="Antonio M."/>
            <person name="Oren A."/>
            <person name="Chaudhuri R.R."/>
            <person name="La Ragione R."/>
            <person name="Hildebrand F."/>
            <person name="Pallen M.J."/>
        </authorList>
    </citation>
    <scope>NUCLEOTIDE SEQUENCE</scope>
    <source>
        <strain evidence="2">CHK183-1962</strain>
    </source>
</reference>
<proteinExistence type="predicted"/>
<evidence type="ECO:0000313" key="3">
    <source>
        <dbReference type="Proteomes" id="UP000886890"/>
    </source>
</evidence>
<dbReference type="Pfam" id="PF12654">
    <property type="entry name" value="DUF3786"/>
    <property type="match status" value="1"/>
</dbReference>
<protein>
    <submittedName>
        <fullName evidence="2">DUF3786 domain-containing protein</fullName>
    </submittedName>
</protein>
<accession>A0A9D1XDY5</accession>
<comment type="caution">
    <text evidence="2">The sequence shown here is derived from an EMBL/GenBank/DDBJ whole genome shotgun (WGS) entry which is preliminary data.</text>
</comment>
<gene>
    <name evidence="2" type="ORF">H9734_07540</name>
</gene>
<name>A0A9D1XDY5_9FIRM</name>
<evidence type="ECO:0000313" key="2">
    <source>
        <dbReference type="EMBL" id="HIX77430.1"/>
    </source>
</evidence>
<feature type="non-terminal residue" evidence="2">
    <location>
        <position position="1"/>
    </location>
</feature>
<evidence type="ECO:0000259" key="1">
    <source>
        <dbReference type="Pfam" id="PF12654"/>
    </source>
</evidence>
<dbReference type="InterPro" id="IPR024264">
    <property type="entry name" value="DUF3786"/>
</dbReference>
<organism evidence="2 3">
    <name type="scientific">Candidatus Fusicatenibacter merdavium</name>
    <dbReference type="NCBI Taxonomy" id="2838600"/>
    <lineage>
        <taxon>Bacteria</taxon>
        <taxon>Bacillati</taxon>
        <taxon>Bacillota</taxon>
        <taxon>Clostridia</taxon>
        <taxon>Lachnospirales</taxon>
        <taxon>Lachnospiraceae</taxon>
        <taxon>Fusicatenibacter</taxon>
    </lineage>
</organism>
<dbReference type="AlphaFoldDB" id="A0A9D1XDY5"/>
<dbReference type="Proteomes" id="UP000886890">
    <property type="component" value="Unassembled WGS sequence"/>
</dbReference>